<keyword evidence="6" id="KW-0238">DNA-binding</keyword>
<evidence type="ECO:0000259" key="12">
    <source>
        <dbReference type="PROSITE" id="PS50110"/>
    </source>
</evidence>
<keyword evidence="5" id="KW-0805">Transcription regulation</keyword>
<dbReference type="PANTHER" id="PTHR32071">
    <property type="entry name" value="TRANSCRIPTIONAL REGULATORY PROTEIN"/>
    <property type="match status" value="1"/>
</dbReference>
<dbReference type="InterPro" id="IPR058031">
    <property type="entry name" value="AAA_lid_NorR"/>
</dbReference>
<dbReference type="Pfam" id="PF00158">
    <property type="entry name" value="Sigma54_activat"/>
    <property type="match status" value="1"/>
</dbReference>
<dbReference type="Gene3D" id="3.40.50.300">
    <property type="entry name" value="P-loop containing nucleotide triphosphate hydrolases"/>
    <property type="match status" value="1"/>
</dbReference>
<dbReference type="Gene3D" id="1.10.10.60">
    <property type="entry name" value="Homeodomain-like"/>
    <property type="match status" value="1"/>
</dbReference>
<name>A0A932HV80_UNCTE</name>
<accession>A0A932HV80</accession>
<dbReference type="InterPro" id="IPR001789">
    <property type="entry name" value="Sig_transdc_resp-reg_receiver"/>
</dbReference>
<dbReference type="PROSITE" id="PS00675">
    <property type="entry name" value="SIGMA54_INTERACT_1"/>
    <property type="match status" value="1"/>
</dbReference>
<evidence type="ECO:0000313" key="14">
    <source>
        <dbReference type="Proteomes" id="UP000782312"/>
    </source>
</evidence>
<protein>
    <submittedName>
        <fullName evidence="13">Sigma-54-dependent Fis family transcriptional regulator</fullName>
    </submittedName>
</protein>
<dbReference type="Gene3D" id="3.40.50.2300">
    <property type="match status" value="1"/>
</dbReference>
<feature type="region of interest" description="Disordered" evidence="10">
    <location>
        <begin position="1"/>
        <end position="22"/>
    </location>
</feature>
<keyword evidence="2" id="KW-0547">Nucleotide-binding</keyword>
<evidence type="ECO:0000256" key="4">
    <source>
        <dbReference type="ARBA" id="ARBA00023012"/>
    </source>
</evidence>
<dbReference type="PRINTS" id="PR01590">
    <property type="entry name" value="HTHFIS"/>
</dbReference>
<dbReference type="InterPro" id="IPR009057">
    <property type="entry name" value="Homeodomain-like_sf"/>
</dbReference>
<organism evidence="13 14">
    <name type="scientific">Tectimicrobiota bacterium</name>
    <dbReference type="NCBI Taxonomy" id="2528274"/>
    <lineage>
        <taxon>Bacteria</taxon>
        <taxon>Pseudomonadati</taxon>
        <taxon>Nitrospinota/Tectimicrobiota group</taxon>
        <taxon>Candidatus Tectimicrobiota</taxon>
    </lineage>
</organism>
<dbReference type="Gene3D" id="1.10.8.60">
    <property type="match status" value="1"/>
</dbReference>
<dbReference type="InterPro" id="IPR002197">
    <property type="entry name" value="HTH_Fis"/>
</dbReference>
<feature type="domain" description="Sigma-54 factor interaction" evidence="11">
    <location>
        <begin position="169"/>
        <end position="399"/>
    </location>
</feature>
<evidence type="ECO:0000256" key="5">
    <source>
        <dbReference type="ARBA" id="ARBA00023015"/>
    </source>
</evidence>
<feature type="coiled-coil region" evidence="9">
    <location>
        <begin position="34"/>
        <end position="61"/>
    </location>
</feature>
<evidence type="ECO:0000256" key="3">
    <source>
        <dbReference type="ARBA" id="ARBA00022840"/>
    </source>
</evidence>
<sequence>MKNSSYPSRRETIGATERGESPGAVRFPRRVLVVEDDQNLRESLREVLEKMQCKVEAVESGEEALGHLRSQPVELILLDNRLPGRSGIQVLREIREADEDTLVIMMTAFPEIRMAVQAMKEGAYDYIHKPFELEELRILVERALETTNLRNEVIRLRHMSGLRETETTLWGDCPAMRELRDLIQVVSQTPDTTVLVQGESGTGKELVANAIHTLSERCKGPLVKLNCGGVPETLLESELFGHEKGAFTGAGAAKRGLMELADGGTLFLDELDSMSLGIQPKLLRVLEERAFRRVGGIREIPVDVRIVAATNRDLKAMIAKGEFREDLFYRLNVMTVFLPPLRERAGDILTLAHLFLARHSSKLRKEITEISPAAQQILLLYPWPGNVRELANVMERAVILTRGSSILPMHLPIEMQRIDALPEAAGLPADLSETDLSLEAWEEAHIRRVLDLSGRNKSEAARRLGISRSTLLEKLKKAQLPSSFPE</sequence>
<dbReference type="InterPro" id="IPR003593">
    <property type="entry name" value="AAA+_ATPase"/>
</dbReference>
<proteinExistence type="predicted"/>
<keyword evidence="3" id="KW-0067">ATP-binding</keyword>
<dbReference type="InterPro" id="IPR025943">
    <property type="entry name" value="Sigma_54_int_dom_ATP-bd_2"/>
</dbReference>
<dbReference type="GO" id="GO:0005524">
    <property type="term" value="F:ATP binding"/>
    <property type="evidence" value="ECO:0007669"/>
    <property type="project" value="UniProtKB-KW"/>
</dbReference>
<dbReference type="InterPro" id="IPR027417">
    <property type="entry name" value="P-loop_NTPase"/>
</dbReference>
<dbReference type="GO" id="GO:0000160">
    <property type="term" value="P:phosphorelay signal transduction system"/>
    <property type="evidence" value="ECO:0007669"/>
    <property type="project" value="UniProtKB-KW"/>
</dbReference>
<dbReference type="PROSITE" id="PS00688">
    <property type="entry name" value="SIGMA54_INTERACT_3"/>
    <property type="match status" value="1"/>
</dbReference>
<feature type="modified residue" description="4-aspartylphosphate" evidence="8">
    <location>
        <position position="79"/>
    </location>
</feature>
<evidence type="ECO:0000256" key="8">
    <source>
        <dbReference type="PROSITE-ProRule" id="PRU00169"/>
    </source>
</evidence>
<keyword evidence="7" id="KW-0804">Transcription</keyword>
<dbReference type="SUPFAM" id="SSF46689">
    <property type="entry name" value="Homeodomain-like"/>
    <property type="match status" value="1"/>
</dbReference>
<dbReference type="Pfam" id="PF00072">
    <property type="entry name" value="Response_reg"/>
    <property type="match status" value="1"/>
</dbReference>
<dbReference type="EMBL" id="JACPUR010000001">
    <property type="protein sequence ID" value="MBI3126300.1"/>
    <property type="molecule type" value="Genomic_DNA"/>
</dbReference>
<reference evidence="13" key="1">
    <citation type="submission" date="2020-07" db="EMBL/GenBank/DDBJ databases">
        <title>Huge and variable diversity of episymbiotic CPR bacteria and DPANN archaea in groundwater ecosystems.</title>
        <authorList>
            <person name="He C.Y."/>
            <person name="Keren R."/>
            <person name="Whittaker M."/>
            <person name="Farag I.F."/>
            <person name="Doudna J."/>
            <person name="Cate J.H.D."/>
            <person name="Banfield J.F."/>
        </authorList>
    </citation>
    <scope>NUCLEOTIDE SEQUENCE</scope>
    <source>
        <strain evidence="13">NC_groundwater_763_Ag_S-0.2um_68_21</strain>
    </source>
</reference>
<dbReference type="GO" id="GO:0006355">
    <property type="term" value="P:regulation of DNA-templated transcription"/>
    <property type="evidence" value="ECO:0007669"/>
    <property type="project" value="InterPro"/>
</dbReference>
<dbReference type="CDD" id="cd00009">
    <property type="entry name" value="AAA"/>
    <property type="match status" value="1"/>
</dbReference>
<dbReference type="InterPro" id="IPR002078">
    <property type="entry name" value="Sigma_54_int"/>
</dbReference>
<dbReference type="SUPFAM" id="SSF52540">
    <property type="entry name" value="P-loop containing nucleoside triphosphate hydrolases"/>
    <property type="match status" value="1"/>
</dbReference>
<evidence type="ECO:0000256" key="6">
    <source>
        <dbReference type="ARBA" id="ARBA00023125"/>
    </source>
</evidence>
<gene>
    <name evidence="13" type="ORF">HYZ11_01675</name>
</gene>
<evidence type="ECO:0000313" key="13">
    <source>
        <dbReference type="EMBL" id="MBI3126300.1"/>
    </source>
</evidence>
<feature type="domain" description="Response regulatory" evidence="12">
    <location>
        <begin position="30"/>
        <end position="144"/>
    </location>
</feature>
<dbReference type="FunFam" id="3.40.50.300:FF:000006">
    <property type="entry name" value="DNA-binding transcriptional regulator NtrC"/>
    <property type="match status" value="1"/>
</dbReference>
<keyword evidence="1 8" id="KW-0597">Phosphoprotein</keyword>
<dbReference type="Pfam" id="PF25601">
    <property type="entry name" value="AAA_lid_14"/>
    <property type="match status" value="1"/>
</dbReference>
<dbReference type="AlphaFoldDB" id="A0A932HV80"/>
<dbReference type="Proteomes" id="UP000782312">
    <property type="component" value="Unassembled WGS sequence"/>
</dbReference>
<evidence type="ECO:0000256" key="10">
    <source>
        <dbReference type="SAM" id="MobiDB-lite"/>
    </source>
</evidence>
<evidence type="ECO:0000256" key="2">
    <source>
        <dbReference type="ARBA" id="ARBA00022741"/>
    </source>
</evidence>
<dbReference type="PROSITE" id="PS50045">
    <property type="entry name" value="SIGMA54_INTERACT_4"/>
    <property type="match status" value="1"/>
</dbReference>
<dbReference type="SMART" id="SM00382">
    <property type="entry name" value="AAA"/>
    <property type="match status" value="1"/>
</dbReference>
<dbReference type="PROSITE" id="PS00676">
    <property type="entry name" value="SIGMA54_INTERACT_2"/>
    <property type="match status" value="1"/>
</dbReference>
<evidence type="ECO:0000256" key="1">
    <source>
        <dbReference type="ARBA" id="ARBA00022553"/>
    </source>
</evidence>
<dbReference type="SUPFAM" id="SSF52172">
    <property type="entry name" value="CheY-like"/>
    <property type="match status" value="1"/>
</dbReference>
<dbReference type="InterPro" id="IPR025662">
    <property type="entry name" value="Sigma_54_int_dom_ATP-bd_1"/>
</dbReference>
<evidence type="ECO:0000256" key="9">
    <source>
        <dbReference type="SAM" id="Coils"/>
    </source>
</evidence>
<evidence type="ECO:0000256" key="7">
    <source>
        <dbReference type="ARBA" id="ARBA00023163"/>
    </source>
</evidence>
<dbReference type="InterPro" id="IPR025944">
    <property type="entry name" value="Sigma_54_int_dom_CS"/>
</dbReference>
<evidence type="ECO:0000259" key="11">
    <source>
        <dbReference type="PROSITE" id="PS50045"/>
    </source>
</evidence>
<dbReference type="FunFam" id="3.40.50.2300:FF:000018">
    <property type="entry name" value="DNA-binding transcriptional regulator NtrC"/>
    <property type="match status" value="1"/>
</dbReference>
<dbReference type="PROSITE" id="PS50110">
    <property type="entry name" value="RESPONSE_REGULATORY"/>
    <property type="match status" value="1"/>
</dbReference>
<dbReference type="InterPro" id="IPR011006">
    <property type="entry name" value="CheY-like_superfamily"/>
</dbReference>
<keyword evidence="9" id="KW-0175">Coiled coil</keyword>
<dbReference type="GO" id="GO:0043565">
    <property type="term" value="F:sequence-specific DNA binding"/>
    <property type="evidence" value="ECO:0007669"/>
    <property type="project" value="InterPro"/>
</dbReference>
<keyword evidence="4" id="KW-0902">Two-component regulatory system</keyword>
<comment type="caution">
    <text evidence="13">The sequence shown here is derived from an EMBL/GenBank/DDBJ whole genome shotgun (WGS) entry which is preliminary data.</text>
</comment>
<dbReference type="SMART" id="SM00448">
    <property type="entry name" value="REC"/>
    <property type="match status" value="1"/>
</dbReference>
<dbReference type="PANTHER" id="PTHR32071:SF113">
    <property type="entry name" value="ALGINATE BIOSYNTHESIS TRANSCRIPTIONAL REGULATORY PROTEIN ALGB"/>
    <property type="match status" value="1"/>
</dbReference>
<dbReference type="Pfam" id="PF02954">
    <property type="entry name" value="HTH_8"/>
    <property type="match status" value="1"/>
</dbReference>
<feature type="compositionally biased region" description="Basic and acidic residues" evidence="10">
    <location>
        <begin position="8"/>
        <end position="20"/>
    </location>
</feature>